<reference evidence="16" key="1">
    <citation type="submission" date="2020-12" db="EMBL/GenBank/DDBJ databases">
        <title>Snuella sp. nov., isolated from sediment in Incheon.</title>
        <authorList>
            <person name="Kim W."/>
        </authorList>
    </citation>
    <scope>NUCLEOTIDE SEQUENCE</scope>
    <source>
        <strain evidence="16">CAU 1569</strain>
    </source>
</reference>
<evidence type="ECO:0000256" key="1">
    <source>
        <dbReference type="ARBA" id="ARBA00001947"/>
    </source>
</evidence>
<feature type="transmembrane region" description="Helical" evidence="14">
    <location>
        <begin position="31"/>
        <end position="50"/>
    </location>
</feature>
<evidence type="ECO:0000256" key="12">
    <source>
        <dbReference type="ARBA" id="ARBA00023136"/>
    </source>
</evidence>
<feature type="transmembrane region" description="Helical" evidence="14">
    <location>
        <begin position="113"/>
        <end position="134"/>
    </location>
</feature>
<keyword evidence="4 14" id="KW-0812">Transmembrane</keyword>
<evidence type="ECO:0000256" key="5">
    <source>
        <dbReference type="ARBA" id="ARBA00022723"/>
    </source>
</evidence>
<dbReference type="PANTHER" id="PTHR12863:SF1">
    <property type="entry name" value="FATTY ACID 2-HYDROXYLASE"/>
    <property type="match status" value="1"/>
</dbReference>
<keyword evidence="12 14" id="KW-0472">Membrane</keyword>
<evidence type="ECO:0000256" key="14">
    <source>
        <dbReference type="SAM" id="Phobius"/>
    </source>
</evidence>
<keyword evidence="7" id="KW-0276">Fatty acid metabolism</keyword>
<evidence type="ECO:0000256" key="6">
    <source>
        <dbReference type="ARBA" id="ARBA00022824"/>
    </source>
</evidence>
<evidence type="ECO:0000313" key="17">
    <source>
        <dbReference type="Proteomes" id="UP000610931"/>
    </source>
</evidence>
<evidence type="ECO:0000256" key="4">
    <source>
        <dbReference type="ARBA" id="ARBA00022692"/>
    </source>
</evidence>
<organism evidence="16 17">
    <name type="scientific">Snuella sedimenti</name>
    <dbReference type="NCBI Taxonomy" id="2798802"/>
    <lineage>
        <taxon>Bacteria</taxon>
        <taxon>Pseudomonadati</taxon>
        <taxon>Bacteroidota</taxon>
        <taxon>Flavobacteriia</taxon>
        <taxon>Flavobacteriales</taxon>
        <taxon>Flavobacteriaceae</taxon>
        <taxon>Snuella</taxon>
    </lineage>
</organism>
<dbReference type="InterPro" id="IPR014430">
    <property type="entry name" value="Scs7"/>
</dbReference>
<dbReference type="Proteomes" id="UP000610931">
    <property type="component" value="Unassembled WGS sequence"/>
</dbReference>
<feature type="domain" description="Fatty acid hydroxylase" evidence="15">
    <location>
        <begin position="64"/>
        <end position="202"/>
    </location>
</feature>
<feature type="transmembrane region" description="Helical" evidence="14">
    <location>
        <begin position="56"/>
        <end position="78"/>
    </location>
</feature>
<evidence type="ECO:0000256" key="7">
    <source>
        <dbReference type="ARBA" id="ARBA00022832"/>
    </source>
</evidence>
<evidence type="ECO:0000256" key="8">
    <source>
        <dbReference type="ARBA" id="ARBA00022833"/>
    </source>
</evidence>
<accession>A0A8J7IQG4</accession>
<keyword evidence="10" id="KW-0560">Oxidoreductase</keyword>
<comment type="cofactor">
    <cofactor evidence="1">
        <name>Zn(2+)</name>
        <dbReference type="ChEBI" id="CHEBI:29105"/>
    </cofactor>
</comment>
<keyword evidence="13" id="KW-0275">Fatty acid biosynthesis</keyword>
<evidence type="ECO:0000256" key="3">
    <source>
        <dbReference type="ARBA" id="ARBA00022516"/>
    </source>
</evidence>
<keyword evidence="3" id="KW-0444">Lipid biosynthesis</keyword>
<dbReference type="GO" id="GO:0080132">
    <property type="term" value="F:fatty acid 2-hydroxylase activity"/>
    <property type="evidence" value="ECO:0007669"/>
    <property type="project" value="InterPro"/>
</dbReference>
<evidence type="ECO:0000259" key="15">
    <source>
        <dbReference type="Pfam" id="PF04116"/>
    </source>
</evidence>
<evidence type="ECO:0000256" key="13">
    <source>
        <dbReference type="ARBA" id="ARBA00023160"/>
    </source>
</evidence>
<dbReference type="InterPro" id="IPR006694">
    <property type="entry name" value="Fatty_acid_hydroxylase"/>
</dbReference>
<dbReference type="PANTHER" id="PTHR12863">
    <property type="entry name" value="FATTY ACID HYDROXYLASE"/>
    <property type="match status" value="1"/>
</dbReference>
<name>A0A8J7IQG4_9FLAO</name>
<gene>
    <name evidence="16" type="ORF">JF259_14245</name>
</gene>
<dbReference type="GO" id="GO:0016020">
    <property type="term" value="C:membrane"/>
    <property type="evidence" value="ECO:0007669"/>
    <property type="project" value="InterPro"/>
</dbReference>
<comment type="caution">
    <text evidence="16">The sequence shown here is derived from an EMBL/GenBank/DDBJ whole genome shotgun (WGS) entry which is preliminary data.</text>
</comment>
<dbReference type="RefSeq" id="WP_199116209.1">
    <property type="nucleotide sequence ID" value="NZ_JAELVQ010000022.1"/>
</dbReference>
<proteinExistence type="predicted"/>
<comment type="subcellular location">
    <subcellularLocation>
        <location evidence="2">Endoplasmic reticulum membrane</location>
        <topology evidence="2">Multi-pass membrane protein</topology>
    </subcellularLocation>
</comment>
<feature type="transmembrane region" description="Helical" evidence="14">
    <location>
        <begin position="140"/>
        <end position="163"/>
    </location>
</feature>
<dbReference type="GO" id="GO:0006633">
    <property type="term" value="P:fatty acid biosynthetic process"/>
    <property type="evidence" value="ECO:0007669"/>
    <property type="project" value="UniProtKB-KW"/>
</dbReference>
<keyword evidence="9 14" id="KW-1133">Transmembrane helix</keyword>
<keyword evidence="17" id="KW-1185">Reference proteome</keyword>
<keyword evidence="6" id="KW-0256">Endoplasmic reticulum</keyword>
<sequence>MSMTKLKRPKHKGSGRVFKNALLEKLTKTHIAIPLTMFTTIACCLIYYGIVEKGFTTPVIILLFVAGVFVFTLVEYLFHRYIYHIKPHTHTLEDISYKMHGIHHDYPKDKQRLAMPPILALIIASFFFILYRAIMGDFVFGFLAGFLMGYTLCLSIHFSIHIFKVPNNFLKALWYHHAIHHYRQPNKAFGVSSPFWDYVFGTMPELRKTATKSGVFIDKD</sequence>
<dbReference type="GO" id="GO:0005506">
    <property type="term" value="F:iron ion binding"/>
    <property type="evidence" value="ECO:0007669"/>
    <property type="project" value="InterPro"/>
</dbReference>
<protein>
    <submittedName>
        <fullName evidence="16">Sterol desaturase family protein</fullName>
    </submittedName>
</protein>
<evidence type="ECO:0000313" key="16">
    <source>
        <dbReference type="EMBL" id="MBJ6369252.1"/>
    </source>
</evidence>
<dbReference type="Pfam" id="PF04116">
    <property type="entry name" value="FA_hydroxylase"/>
    <property type="match status" value="1"/>
</dbReference>
<dbReference type="AlphaFoldDB" id="A0A8J7IQG4"/>
<keyword evidence="11" id="KW-0443">Lipid metabolism</keyword>
<evidence type="ECO:0000256" key="10">
    <source>
        <dbReference type="ARBA" id="ARBA00023002"/>
    </source>
</evidence>
<dbReference type="EMBL" id="JAELVQ010000022">
    <property type="protein sequence ID" value="MBJ6369252.1"/>
    <property type="molecule type" value="Genomic_DNA"/>
</dbReference>
<keyword evidence="5" id="KW-0479">Metal-binding</keyword>
<evidence type="ECO:0000256" key="9">
    <source>
        <dbReference type="ARBA" id="ARBA00022989"/>
    </source>
</evidence>
<keyword evidence="8" id="KW-0862">Zinc</keyword>
<evidence type="ECO:0000256" key="2">
    <source>
        <dbReference type="ARBA" id="ARBA00004477"/>
    </source>
</evidence>
<evidence type="ECO:0000256" key="11">
    <source>
        <dbReference type="ARBA" id="ARBA00023098"/>
    </source>
</evidence>